<organism evidence="2 3">
    <name type="scientific">Liparis tanakae</name>
    <name type="common">Tanaka's snailfish</name>
    <dbReference type="NCBI Taxonomy" id="230148"/>
    <lineage>
        <taxon>Eukaryota</taxon>
        <taxon>Metazoa</taxon>
        <taxon>Chordata</taxon>
        <taxon>Craniata</taxon>
        <taxon>Vertebrata</taxon>
        <taxon>Euteleostomi</taxon>
        <taxon>Actinopterygii</taxon>
        <taxon>Neopterygii</taxon>
        <taxon>Teleostei</taxon>
        <taxon>Neoteleostei</taxon>
        <taxon>Acanthomorphata</taxon>
        <taxon>Eupercaria</taxon>
        <taxon>Perciformes</taxon>
        <taxon>Cottioidei</taxon>
        <taxon>Cottales</taxon>
        <taxon>Liparidae</taxon>
        <taxon>Liparis</taxon>
    </lineage>
</organism>
<dbReference type="EMBL" id="SRLO01000193">
    <property type="protein sequence ID" value="TNN68213.1"/>
    <property type="molecule type" value="Genomic_DNA"/>
</dbReference>
<evidence type="ECO:0000313" key="2">
    <source>
        <dbReference type="EMBL" id="TNN68213.1"/>
    </source>
</evidence>
<accession>A0A4Z2HTC3</accession>
<keyword evidence="3" id="KW-1185">Reference proteome</keyword>
<name>A0A4Z2HTC3_9TELE</name>
<gene>
    <name evidence="2" type="ORF">EYF80_021535</name>
</gene>
<sequence>MKLNSAAQQRASNFPGVNMDEHVGAHAGWEKATTHDAEISENRDEGIHSRSQHWTSQPALQWASQPNSSSCSSSCR</sequence>
<dbReference type="AlphaFoldDB" id="A0A4Z2HTC3"/>
<comment type="caution">
    <text evidence="2">The sequence shown here is derived from an EMBL/GenBank/DDBJ whole genome shotgun (WGS) entry which is preliminary data.</text>
</comment>
<evidence type="ECO:0000256" key="1">
    <source>
        <dbReference type="SAM" id="MobiDB-lite"/>
    </source>
</evidence>
<proteinExistence type="predicted"/>
<reference evidence="2 3" key="1">
    <citation type="submission" date="2019-03" db="EMBL/GenBank/DDBJ databases">
        <title>First draft genome of Liparis tanakae, snailfish: a comprehensive survey of snailfish specific genes.</title>
        <authorList>
            <person name="Kim W."/>
            <person name="Song I."/>
            <person name="Jeong J.-H."/>
            <person name="Kim D."/>
            <person name="Kim S."/>
            <person name="Ryu S."/>
            <person name="Song J.Y."/>
            <person name="Lee S.K."/>
        </authorList>
    </citation>
    <scope>NUCLEOTIDE SEQUENCE [LARGE SCALE GENOMIC DNA]</scope>
    <source>
        <tissue evidence="2">Muscle</tissue>
    </source>
</reference>
<evidence type="ECO:0000313" key="3">
    <source>
        <dbReference type="Proteomes" id="UP000314294"/>
    </source>
</evidence>
<feature type="compositionally biased region" description="Polar residues" evidence="1">
    <location>
        <begin position="52"/>
        <end position="67"/>
    </location>
</feature>
<dbReference type="Proteomes" id="UP000314294">
    <property type="component" value="Unassembled WGS sequence"/>
</dbReference>
<feature type="compositionally biased region" description="Basic and acidic residues" evidence="1">
    <location>
        <begin position="32"/>
        <end position="48"/>
    </location>
</feature>
<protein>
    <submittedName>
        <fullName evidence="2">Uncharacterized protein</fullName>
    </submittedName>
</protein>
<feature type="region of interest" description="Disordered" evidence="1">
    <location>
        <begin position="32"/>
        <end position="76"/>
    </location>
</feature>